<dbReference type="AlphaFoldDB" id="A0A4R6NAM7"/>
<dbReference type="InterPro" id="IPR056955">
    <property type="entry name" value="ORC-CDC6-like"/>
</dbReference>
<reference evidence="1 2" key="1">
    <citation type="submission" date="2019-03" db="EMBL/GenBank/DDBJ databases">
        <title>Genomic Encyclopedia of Type Strains, Phase IV (KMG-IV): sequencing the most valuable type-strain genomes for metagenomic binning, comparative biology and taxonomic classification.</title>
        <authorList>
            <person name="Goeker M."/>
        </authorList>
    </citation>
    <scope>NUCLEOTIDE SEQUENCE [LARGE SCALE GENOMIC DNA]</scope>
    <source>
        <strain evidence="1 2">DSM 25082</strain>
    </source>
</reference>
<proteinExistence type="predicted"/>
<evidence type="ECO:0000313" key="1">
    <source>
        <dbReference type="EMBL" id="TDP13002.1"/>
    </source>
</evidence>
<dbReference type="Pfam" id="PF24389">
    <property type="entry name" value="ORC-CDC6-like"/>
    <property type="match status" value="1"/>
</dbReference>
<protein>
    <submittedName>
        <fullName evidence="1">Uncharacterized protein</fullName>
    </submittedName>
</protein>
<name>A0A4R6NAM7_9BURK</name>
<dbReference type="RefSeq" id="WP_133601923.1">
    <property type="nucleotide sequence ID" value="NZ_JAUFPJ010000001.1"/>
</dbReference>
<comment type="caution">
    <text evidence="1">The sequence shown here is derived from an EMBL/GenBank/DDBJ whole genome shotgun (WGS) entry which is preliminary data.</text>
</comment>
<dbReference type="OrthoDB" id="271711at2"/>
<sequence length="631" mass="70989">MSEPNPQTQAATLRQLFGDNRAEWPAANFRDLFVTPTYLTKLEARRPCILVGGRGTGKTTALQSLKFDSCLERLKDAGQSFGDQEYFGFLIRINKNRVRSFHGRDETLDWAKYFSHYFNLLACFELSSLTSWLQDQSGKAFPKEAIQAIATDLGILDFSGTSAPELDTAIKNQISKLQLKVNNPTSSLEVVLSMAESPIRTFVDALEEHGLLDGRIIFCCIDEYENLLDYQQAILNTYIKHASPPLSYKIGVRKNGLRNRQTLDGQDLLKTPDDYYEIEIADEGFEYFAKQVASVRLRAARASGVPVPGKLSEFLQDLSFGEEAELLGASRVARAVLQELQGTDEFEYFQSKPAHETYFLKYWQSSEGSSLTNLAKDWIANEREWQVRLGNYGYASLFWLSKGNKGARIRKYYCGERIFLALASGNIRYFLELIDCSVTHELSDGKAFPTILSLSPKSQTLAAREVGERRLNQLEGLADHGVQLKRLVLAIGKVFFELAREPLGKTPEVTSFVLSGKANEISKISDMLSEGVGHLAFEVEPGTKLTSRAETREDEYRLHRIFSAFFEISHRKKRRMTFDAQDLIAVLGDHPGRAISSMLENKPQVEEDELPEQLALFSAFYGDTETGAAQK</sequence>
<organism evidence="1 2">
    <name type="scientific">Roseateles asaccharophilus</name>
    <dbReference type="NCBI Taxonomy" id="582607"/>
    <lineage>
        <taxon>Bacteria</taxon>
        <taxon>Pseudomonadati</taxon>
        <taxon>Pseudomonadota</taxon>
        <taxon>Betaproteobacteria</taxon>
        <taxon>Burkholderiales</taxon>
        <taxon>Sphaerotilaceae</taxon>
        <taxon>Roseateles</taxon>
    </lineage>
</organism>
<dbReference type="EMBL" id="SNXE01000001">
    <property type="protein sequence ID" value="TDP13002.1"/>
    <property type="molecule type" value="Genomic_DNA"/>
</dbReference>
<keyword evidence="2" id="KW-1185">Reference proteome</keyword>
<dbReference type="Proteomes" id="UP000295357">
    <property type="component" value="Unassembled WGS sequence"/>
</dbReference>
<evidence type="ECO:0000313" key="2">
    <source>
        <dbReference type="Proteomes" id="UP000295357"/>
    </source>
</evidence>
<gene>
    <name evidence="1" type="ORF">DFR39_101476</name>
</gene>
<accession>A0A4R6NAM7</accession>